<evidence type="ECO:0000259" key="8">
    <source>
        <dbReference type="Pfam" id="PF03372"/>
    </source>
</evidence>
<accession>A0A1U7I6Y0</accession>
<evidence type="ECO:0000256" key="3">
    <source>
        <dbReference type="ARBA" id="ARBA00022801"/>
    </source>
</evidence>
<feature type="active site" description="Proton donor/acceptor" evidence="5">
    <location>
        <position position="154"/>
    </location>
</feature>
<keyword evidence="4 6" id="KW-0460">Magnesium</keyword>
<keyword evidence="2 6" id="KW-0479">Metal-binding</keyword>
<feature type="binding site" evidence="6">
    <location>
        <position position="34"/>
    </location>
    <ligand>
        <name>Mg(2+)</name>
        <dbReference type="ChEBI" id="CHEBI:18420"/>
        <label>1</label>
    </ligand>
</feature>
<dbReference type="GO" id="GO:0008311">
    <property type="term" value="F:double-stranded DNA 3'-5' DNA exonuclease activity"/>
    <property type="evidence" value="ECO:0007669"/>
    <property type="project" value="InterPro"/>
</dbReference>
<feature type="binding site" evidence="6">
    <location>
        <position position="255"/>
    </location>
    <ligand>
        <name>Mg(2+)</name>
        <dbReference type="ChEBI" id="CHEBI:18420"/>
        <label>1</label>
    </ligand>
</feature>
<dbReference type="InterPro" id="IPR037493">
    <property type="entry name" value="ExoIII-like"/>
</dbReference>
<dbReference type="CDD" id="cd09086">
    <property type="entry name" value="ExoIII-like_AP-endo"/>
    <property type="match status" value="1"/>
</dbReference>
<dbReference type="InterPro" id="IPR005135">
    <property type="entry name" value="Endo/exonuclease/phosphatase"/>
</dbReference>
<dbReference type="EMBL" id="MRCE01000042">
    <property type="protein sequence ID" value="OKH32136.1"/>
    <property type="molecule type" value="Genomic_DNA"/>
</dbReference>
<dbReference type="GO" id="GO:0046872">
    <property type="term" value="F:metal ion binding"/>
    <property type="evidence" value="ECO:0007669"/>
    <property type="project" value="UniProtKB-KW"/>
</dbReference>
<comment type="caution">
    <text evidence="9">The sequence shown here is derived from an EMBL/GenBank/DDBJ whole genome shotgun (WGS) entry which is preliminary data.</text>
</comment>
<dbReference type="OrthoDB" id="9803914at2"/>
<evidence type="ECO:0000256" key="1">
    <source>
        <dbReference type="ARBA" id="ARBA00007092"/>
    </source>
</evidence>
<reference evidence="9 10" key="1">
    <citation type="submission" date="2016-11" db="EMBL/GenBank/DDBJ databases">
        <title>Draft Genome Sequences of Nine Cyanobacterial Strains from Diverse Habitats.</title>
        <authorList>
            <person name="Zhu T."/>
            <person name="Hou S."/>
            <person name="Lu X."/>
            <person name="Hess W.R."/>
        </authorList>
    </citation>
    <scope>NUCLEOTIDE SEQUENCE [LARGE SCALE GENOMIC DNA]</scope>
    <source>
        <strain evidence="9 10">IAM M-71</strain>
    </source>
</reference>
<feature type="binding site" evidence="6">
    <location>
        <position position="154"/>
    </location>
    <ligand>
        <name>Mg(2+)</name>
        <dbReference type="ChEBI" id="CHEBI:18420"/>
        <label>1</label>
    </ligand>
</feature>
<feature type="site" description="Important for catalytic activity" evidence="7">
    <location>
        <position position="225"/>
    </location>
</feature>
<dbReference type="STRING" id="454136.NIES2119_26880"/>
<dbReference type="InterPro" id="IPR004808">
    <property type="entry name" value="AP_endonuc_1"/>
</dbReference>
<keyword evidence="3" id="KW-0378">Hydrolase</keyword>
<evidence type="ECO:0000256" key="7">
    <source>
        <dbReference type="PIRSR" id="PIRSR604808-3"/>
    </source>
</evidence>
<feature type="binding site" evidence="6">
    <location>
        <position position="254"/>
    </location>
    <ligand>
        <name>Mg(2+)</name>
        <dbReference type="ChEBI" id="CHEBI:18420"/>
        <label>1</label>
    </ligand>
</feature>
<dbReference type="PANTHER" id="PTHR43250">
    <property type="entry name" value="EXODEOXYRIBONUCLEASE III"/>
    <property type="match status" value="1"/>
</dbReference>
<keyword evidence="6" id="KW-0464">Manganese</keyword>
<dbReference type="Pfam" id="PF03372">
    <property type="entry name" value="Exo_endo_phos"/>
    <property type="match status" value="1"/>
</dbReference>
<proteinExistence type="inferred from homology"/>
<gene>
    <name evidence="9" type="ORF">NIES2119_26880</name>
</gene>
<name>A0A1U7I6Y0_9CYAN</name>
<dbReference type="AlphaFoldDB" id="A0A1U7I6Y0"/>
<evidence type="ECO:0000313" key="10">
    <source>
        <dbReference type="Proteomes" id="UP000185860"/>
    </source>
</evidence>
<feature type="active site" evidence="5">
    <location>
        <position position="112"/>
    </location>
</feature>
<dbReference type="GO" id="GO:0006281">
    <property type="term" value="P:DNA repair"/>
    <property type="evidence" value="ECO:0007669"/>
    <property type="project" value="InterPro"/>
</dbReference>
<evidence type="ECO:0000256" key="5">
    <source>
        <dbReference type="PIRSR" id="PIRSR604808-1"/>
    </source>
</evidence>
<evidence type="ECO:0000313" key="9">
    <source>
        <dbReference type="EMBL" id="OKH32136.1"/>
    </source>
</evidence>
<feature type="binding site" evidence="6">
    <location>
        <position position="156"/>
    </location>
    <ligand>
        <name>Mg(2+)</name>
        <dbReference type="ChEBI" id="CHEBI:18420"/>
        <label>1</label>
    </ligand>
</feature>
<feature type="site" description="Transition state stabilizer" evidence="7">
    <location>
        <position position="156"/>
    </location>
</feature>
<dbReference type="InterPro" id="IPR036691">
    <property type="entry name" value="Endo/exonu/phosph_ase_sf"/>
</dbReference>
<dbReference type="Proteomes" id="UP000185860">
    <property type="component" value="Unassembled WGS sequence"/>
</dbReference>
<dbReference type="PROSITE" id="PS51435">
    <property type="entry name" value="AP_NUCLEASE_F1_4"/>
    <property type="match status" value="1"/>
</dbReference>
<feature type="site" description="Interaction with DNA substrate" evidence="7">
    <location>
        <position position="255"/>
    </location>
</feature>
<feature type="binding site" evidence="6">
    <location>
        <position position="7"/>
    </location>
    <ligand>
        <name>Mg(2+)</name>
        <dbReference type="ChEBI" id="CHEBI:18420"/>
        <label>1</label>
    </ligand>
</feature>
<dbReference type="PANTHER" id="PTHR43250:SF2">
    <property type="entry name" value="EXODEOXYRIBONUCLEASE III"/>
    <property type="match status" value="1"/>
</dbReference>
<comment type="similarity">
    <text evidence="1">Belongs to the DNA repair enzymes AP/ExoA family.</text>
</comment>
<dbReference type="NCBIfam" id="TIGR00195">
    <property type="entry name" value="exoDNase_III"/>
    <property type="match status" value="1"/>
</dbReference>
<comment type="cofactor">
    <cofactor evidence="6">
        <name>Mg(2+)</name>
        <dbReference type="ChEBI" id="CHEBI:18420"/>
    </cofactor>
    <cofactor evidence="6">
        <name>Mn(2+)</name>
        <dbReference type="ChEBI" id="CHEBI:29035"/>
    </cofactor>
    <text evidence="6">Probably binds two magnesium or manganese ions per subunit.</text>
</comment>
<feature type="domain" description="Endonuclease/exonuclease/phosphatase" evidence="8">
    <location>
        <begin position="4"/>
        <end position="255"/>
    </location>
</feature>
<organism evidence="9 10">
    <name type="scientific">[Phormidium ambiguum] IAM M-71</name>
    <dbReference type="NCBI Taxonomy" id="454136"/>
    <lineage>
        <taxon>Bacteria</taxon>
        <taxon>Bacillati</taxon>
        <taxon>Cyanobacteriota</taxon>
        <taxon>Cyanophyceae</taxon>
        <taxon>Oscillatoriophycideae</taxon>
        <taxon>Aerosakkonematales</taxon>
        <taxon>Aerosakkonemataceae</taxon>
        <taxon>Floridanema</taxon>
    </lineage>
</organism>
<feature type="active site" description="Proton acceptor" evidence="5">
    <location>
        <position position="255"/>
    </location>
</feature>
<evidence type="ECO:0000256" key="6">
    <source>
        <dbReference type="PIRSR" id="PIRSR604808-2"/>
    </source>
</evidence>
<dbReference type="Gene3D" id="3.60.10.10">
    <property type="entry name" value="Endonuclease/exonuclease/phosphatase"/>
    <property type="match status" value="1"/>
</dbReference>
<dbReference type="RefSeq" id="WP_073596568.1">
    <property type="nucleotide sequence ID" value="NZ_MRCE01000042.1"/>
</dbReference>
<protein>
    <submittedName>
        <fullName evidence="9">Exodeoxyribonuclease III</fullName>
    </submittedName>
</protein>
<evidence type="ECO:0000256" key="2">
    <source>
        <dbReference type="ARBA" id="ARBA00022723"/>
    </source>
</evidence>
<sequence length="263" mass="29977">MKIATWNVNSIRTRLEQVTNWLQENPVEILCLQETKVVDELFPIAAFETLGYQTYISGQKSYNGVALISSQPLAEVSKGFAPILGENMVGNFDEQKRVITGVIGDIRVVNLYVPNGSAVGSEKYEYKLKWLILLREYLQKLLEINPHNLCICGDFNIALEDIDIHNPKGRETKVMATDLERQALKTVLELGLTDVFRKFTSEGGHYSWWDYRTGGFKRNWGWRIDHIYLTPGLCDRSTNCTIDIEPRKLTQPSDHAPVIVTLE</sequence>
<dbReference type="NCBIfam" id="TIGR00633">
    <property type="entry name" value="xth"/>
    <property type="match status" value="1"/>
</dbReference>
<dbReference type="SUPFAM" id="SSF56219">
    <property type="entry name" value="DNase I-like"/>
    <property type="match status" value="1"/>
</dbReference>
<evidence type="ECO:0000256" key="4">
    <source>
        <dbReference type="ARBA" id="ARBA00022842"/>
    </source>
</evidence>